<feature type="transmembrane region" description="Helical" evidence="5">
    <location>
        <begin position="42"/>
        <end position="60"/>
    </location>
</feature>
<feature type="transmembrane region" description="Helical" evidence="5">
    <location>
        <begin position="384"/>
        <end position="407"/>
    </location>
</feature>
<dbReference type="AlphaFoldDB" id="A0AAN9A134"/>
<feature type="transmembrane region" description="Helical" evidence="5">
    <location>
        <begin position="226"/>
        <end position="243"/>
    </location>
</feature>
<dbReference type="InterPro" id="IPR011701">
    <property type="entry name" value="MFS"/>
</dbReference>
<comment type="subcellular location">
    <subcellularLocation>
        <location evidence="1">Membrane</location>
        <topology evidence="1">Multi-pass membrane protein</topology>
    </subcellularLocation>
</comment>
<evidence type="ECO:0000256" key="1">
    <source>
        <dbReference type="ARBA" id="ARBA00004141"/>
    </source>
</evidence>
<evidence type="ECO:0000313" key="7">
    <source>
        <dbReference type="EMBL" id="KAK7070539.1"/>
    </source>
</evidence>
<evidence type="ECO:0000256" key="2">
    <source>
        <dbReference type="ARBA" id="ARBA00022692"/>
    </source>
</evidence>
<dbReference type="PANTHER" id="PTHR23507:SF1">
    <property type="entry name" value="FI18259P1-RELATED"/>
    <property type="match status" value="1"/>
</dbReference>
<name>A0AAN9A134_HALRR</name>
<keyword evidence="3 5" id="KW-1133">Transmembrane helix</keyword>
<comment type="caution">
    <text evidence="7">The sequence shown here is derived from an EMBL/GenBank/DDBJ whole genome shotgun (WGS) entry which is preliminary data.</text>
</comment>
<feature type="transmembrane region" description="Helical" evidence="5">
    <location>
        <begin position="98"/>
        <end position="122"/>
    </location>
</feature>
<feature type="transmembrane region" description="Helical" evidence="5">
    <location>
        <begin position="356"/>
        <end position="378"/>
    </location>
</feature>
<keyword evidence="8" id="KW-1185">Reference proteome</keyword>
<feature type="domain" description="Major facilitator superfamily (MFS) profile" evidence="6">
    <location>
        <begin position="1"/>
        <end position="187"/>
    </location>
</feature>
<evidence type="ECO:0000256" key="5">
    <source>
        <dbReference type="SAM" id="Phobius"/>
    </source>
</evidence>
<feature type="transmembrane region" description="Helical" evidence="5">
    <location>
        <begin position="293"/>
        <end position="312"/>
    </location>
</feature>
<gene>
    <name evidence="7" type="ORF">SK128_007788</name>
</gene>
<feature type="transmembrane region" description="Helical" evidence="5">
    <location>
        <begin position="318"/>
        <end position="335"/>
    </location>
</feature>
<evidence type="ECO:0000256" key="4">
    <source>
        <dbReference type="ARBA" id="ARBA00023136"/>
    </source>
</evidence>
<dbReference type="Pfam" id="PF07690">
    <property type="entry name" value="MFS_1"/>
    <property type="match status" value="1"/>
</dbReference>
<dbReference type="PROSITE" id="PS50850">
    <property type="entry name" value="MFS"/>
    <property type="match status" value="1"/>
</dbReference>
<feature type="transmembrane region" description="Helical" evidence="5">
    <location>
        <begin position="263"/>
        <end position="286"/>
    </location>
</feature>
<keyword evidence="4 5" id="KW-0472">Membrane</keyword>
<proteinExistence type="predicted"/>
<keyword evidence="2 5" id="KW-0812">Transmembrane</keyword>
<sequence>MHCTHILKHQIDRVKLFKRYFSCITLQTDVQRYQNMFNYKQSLIDSILPLIVVVFVGSLSDRFGRKPFLLAVLAGFVCMVSVYILVTLNPSWPVEVLFAGTLFVDSVGSWVVFNMVVYSYVADITSPENRAKRMGLLDAVWYMGGPVGNLLGGWLFRWFGFLAVFTLSALLWAVCFLYILMFIPESVSTRSRSYNAAEAEKSVKWGPLKNVAVLVKTAFRKREGNVRSLIFSLLALKLMVFLTQGHQMYLWSRKVLQWGATEFSTFSSVDFFIHQIGMVGWMLLAAKIKLHETVIAIGGLVSQGLWCAVLAIIPGPSLWWLVIIASVLGMFESSIEPAIRAMLTALVGENESGKILAFNGLLEAIWLIVDRTIFTTLYNTFVEIFPQINLVVQGGVCVVLVLVLLFLRRIFKRQPTPAPSLRTLHIINE</sequence>
<feature type="transmembrane region" description="Helical" evidence="5">
    <location>
        <begin position="162"/>
        <end position="183"/>
    </location>
</feature>
<dbReference type="PANTHER" id="PTHR23507">
    <property type="entry name" value="ZGC:174356"/>
    <property type="match status" value="1"/>
</dbReference>
<dbReference type="GO" id="GO:0016020">
    <property type="term" value="C:membrane"/>
    <property type="evidence" value="ECO:0007669"/>
    <property type="project" value="UniProtKB-SubCell"/>
</dbReference>
<dbReference type="Proteomes" id="UP001381693">
    <property type="component" value="Unassembled WGS sequence"/>
</dbReference>
<feature type="transmembrane region" description="Helical" evidence="5">
    <location>
        <begin position="67"/>
        <end position="86"/>
    </location>
</feature>
<dbReference type="InterPro" id="IPR036259">
    <property type="entry name" value="MFS_trans_sf"/>
</dbReference>
<protein>
    <recommendedName>
        <fullName evidence="6">Major facilitator superfamily (MFS) profile domain-containing protein</fullName>
    </recommendedName>
</protein>
<accession>A0AAN9A134</accession>
<dbReference type="GO" id="GO:0022857">
    <property type="term" value="F:transmembrane transporter activity"/>
    <property type="evidence" value="ECO:0007669"/>
    <property type="project" value="InterPro"/>
</dbReference>
<organism evidence="7 8">
    <name type="scientific">Halocaridina rubra</name>
    <name type="common">Hawaiian red shrimp</name>
    <dbReference type="NCBI Taxonomy" id="373956"/>
    <lineage>
        <taxon>Eukaryota</taxon>
        <taxon>Metazoa</taxon>
        <taxon>Ecdysozoa</taxon>
        <taxon>Arthropoda</taxon>
        <taxon>Crustacea</taxon>
        <taxon>Multicrustacea</taxon>
        <taxon>Malacostraca</taxon>
        <taxon>Eumalacostraca</taxon>
        <taxon>Eucarida</taxon>
        <taxon>Decapoda</taxon>
        <taxon>Pleocyemata</taxon>
        <taxon>Caridea</taxon>
        <taxon>Atyoidea</taxon>
        <taxon>Atyidae</taxon>
        <taxon>Halocaridina</taxon>
    </lineage>
</organism>
<feature type="transmembrane region" description="Helical" evidence="5">
    <location>
        <begin position="134"/>
        <end position="156"/>
    </location>
</feature>
<dbReference type="InterPro" id="IPR020846">
    <property type="entry name" value="MFS_dom"/>
</dbReference>
<dbReference type="Gene3D" id="1.20.1250.20">
    <property type="entry name" value="MFS general substrate transporter like domains"/>
    <property type="match status" value="1"/>
</dbReference>
<dbReference type="SUPFAM" id="SSF103473">
    <property type="entry name" value="MFS general substrate transporter"/>
    <property type="match status" value="1"/>
</dbReference>
<reference evidence="7 8" key="1">
    <citation type="submission" date="2023-11" db="EMBL/GenBank/DDBJ databases">
        <title>Halocaridina rubra genome assembly.</title>
        <authorList>
            <person name="Smith C."/>
        </authorList>
    </citation>
    <scope>NUCLEOTIDE SEQUENCE [LARGE SCALE GENOMIC DNA]</scope>
    <source>
        <strain evidence="7">EP-1</strain>
        <tissue evidence="7">Whole</tissue>
    </source>
</reference>
<evidence type="ECO:0000259" key="6">
    <source>
        <dbReference type="PROSITE" id="PS50850"/>
    </source>
</evidence>
<evidence type="ECO:0000256" key="3">
    <source>
        <dbReference type="ARBA" id="ARBA00022989"/>
    </source>
</evidence>
<dbReference type="EMBL" id="JAXCGZ010015317">
    <property type="protein sequence ID" value="KAK7070539.1"/>
    <property type="molecule type" value="Genomic_DNA"/>
</dbReference>
<evidence type="ECO:0000313" key="8">
    <source>
        <dbReference type="Proteomes" id="UP001381693"/>
    </source>
</evidence>